<proteinExistence type="predicted"/>
<reference evidence="1 2" key="1">
    <citation type="journal article" date="2014" name="Genome Announc.">
        <title>Draft Genome Sequences of Marine Flavobacterium Algibacter lectus Strains SS8 and NR4.</title>
        <authorList>
            <person name="Takatani N."/>
            <person name="Nakanishi M."/>
            <person name="Meirelles P."/>
            <person name="Mino S."/>
            <person name="Suda W."/>
            <person name="Oshima K."/>
            <person name="Hattori M."/>
            <person name="Ohkuma M."/>
            <person name="Hosokawa M."/>
            <person name="Miyashita K."/>
            <person name="Thompson F.L."/>
            <person name="Niwa A."/>
            <person name="Sawabe T."/>
            <person name="Sawabe T."/>
        </authorList>
    </citation>
    <scope>NUCLEOTIDE SEQUENCE [LARGE SCALE GENOMIC DNA]</scope>
    <source>
        <strain evidence="2">JCM19274</strain>
    </source>
</reference>
<dbReference type="AlphaFoldDB" id="A0A090WKG1"/>
<sequence>MSSFTVLNLPKNYKVTIIPSGCCGMAGSFGYEKEHYRVSMQIGEQTLFPAIKKAAVETVISANGTSCRHQIKDGTGRVAKHPISVLREALLY</sequence>
<keyword evidence="1" id="KW-0560">Oxidoreductase</keyword>
<gene>
    <name evidence="1" type="ORF">JCM19274_5253</name>
</gene>
<evidence type="ECO:0000313" key="1">
    <source>
        <dbReference type="EMBL" id="GAL77540.1"/>
    </source>
</evidence>
<name>A0A090WKG1_9FLAO</name>
<dbReference type="GO" id="GO:0019154">
    <property type="term" value="F:glycolate dehydrogenase activity"/>
    <property type="evidence" value="ECO:0007669"/>
    <property type="project" value="UniProtKB-EC"/>
</dbReference>
<dbReference type="EMBL" id="BBNU01000001">
    <property type="protein sequence ID" value="GAL77540.1"/>
    <property type="molecule type" value="Genomic_DNA"/>
</dbReference>
<dbReference type="Proteomes" id="UP000029643">
    <property type="component" value="Unassembled WGS sequence"/>
</dbReference>
<protein>
    <submittedName>
        <fullName evidence="1">Glycolate dehydrogenase subunit GlcD</fullName>
        <ecNumber evidence="1">1.1.99.14</ecNumber>
    </submittedName>
</protein>
<comment type="caution">
    <text evidence="1">The sequence shown here is derived from an EMBL/GenBank/DDBJ whole genome shotgun (WGS) entry which is preliminary data.</text>
</comment>
<dbReference type="EC" id="1.1.99.14" evidence="1"/>
<evidence type="ECO:0000313" key="2">
    <source>
        <dbReference type="Proteomes" id="UP000029643"/>
    </source>
</evidence>
<accession>A0A090WKG1</accession>
<organism evidence="1 2">
    <name type="scientific">Algibacter lectus</name>
    <dbReference type="NCBI Taxonomy" id="221126"/>
    <lineage>
        <taxon>Bacteria</taxon>
        <taxon>Pseudomonadati</taxon>
        <taxon>Bacteroidota</taxon>
        <taxon>Flavobacteriia</taxon>
        <taxon>Flavobacteriales</taxon>
        <taxon>Flavobacteriaceae</taxon>
        <taxon>Algibacter</taxon>
    </lineage>
</organism>